<dbReference type="OrthoDB" id="5295996at2759"/>
<keyword evidence="2" id="KW-1185">Reference proteome</keyword>
<evidence type="ECO:0000313" key="2">
    <source>
        <dbReference type="Proteomes" id="UP000800235"/>
    </source>
</evidence>
<accession>A0A9P4U009</accession>
<protein>
    <submittedName>
        <fullName evidence="1">Uncharacterized protein</fullName>
    </submittedName>
</protein>
<name>A0A9P4U009_9PEZI</name>
<evidence type="ECO:0000313" key="1">
    <source>
        <dbReference type="EMBL" id="KAF2433084.1"/>
    </source>
</evidence>
<comment type="caution">
    <text evidence="1">The sequence shown here is derived from an EMBL/GenBank/DDBJ whole genome shotgun (WGS) entry which is preliminary data.</text>
</comment>
<proteinExistence type="predicted"/>
<dbReference type="Proteomes" id="UP000800235">
    <property type="component" value="Unassembled WGS sequence"/>
</dbReference>
<dbReference type="AlphaFoldDB" id="A0A9P4U009"/>
<organism evidence="1 2">
    <name type="scientific">Tothia fuscella</name>
    <dbReference type="NCBI Taxonomy" id="1048955"/>
    <lineage>
        <taxon>Eukaryota</taxon>
        <taxon>Fungi</taxon>
        <taxon>Dikarya</taxon>
        <taxon>Ascomycota</taxon>
        <taxon>Pezizomycotina</taxon>
        <taxon>Dothideomycetes</taxon>
        <taxon>Pleosporomycetidae</taxon>
        <taxon>Venturiales</taxon>
        <taxon>Cylindrosympodiaceae</taxon>
        <taxon>Tothia</taxon>
    </lineage>
</organism>
<reference evidence="1" key="1">
    <citation type="journal article" date="2020" name="Stud. Mycol.">
        <title>101 Dothideomycetes genomes: a test case for predicting lifestyles and emergence of pathogens.</title>
        <authorList>
            <person name="Haridas S."/>
            <person name="Albert R."/>
            <person name="Binder M."/>
            <person name="Bloem J."/>
            <person name="Labutti K."/>
            <person name="Salamov A."/>
            <person name="Andreopoulos B."/>
            <person name="Baker S."/>
            <person name="Barry K."/>
            <person name="Bills G."/>
            <person name="Bluhm B."/>
            <person name="Cannon C."/>
            <person name="Castanera R."/>
            <person name="Culley D."/>
            <person name="Daum C."/>
            <person name="Ezra D."/>
            <person name="Gonzalez J."/>
            <person name="Henrissat B."/>
            <person name="Kuo A."/>
            <person name="Liang C."/>
            <person name="Lipzen A."/>
            <person name="Lutzoni F."/>
            <person name="Magnuson J."/>
            <person name="Mondo S."/>
            <person name="Nolan M."/>
            <person name="Ohm R."/>
            <person name="Pangilinan J."/>
            <person name="Park H.-J."/>
            <person name="Ramirez L."/>
            <person name="Alfaro M."/>
            <person name="Sun H."/>
            <person name="Tritt A."/>
            <person name="Yoshinaga Y."/>
            <person name="Zwiers L.-H."/>
            <person name="Turgeon B."/>
            <person name="Goodwin S."/>
            <person name="Spatafora J."/>
            <person name="Crous P."/>
            <person name="Grigoriev I."/>
        </authorList>
    </citation>
    <scope>NUCLEOTIDE SEQUENCE</scope>
    <source>
        <strain evidence="1">CBS 130266</strain>
    </source>
</reference>
<sequence length="365" mass="40974">MLSHLSPSVQRELLNRSRVSIPRFLFRSFDPLSGGNASLNTPTKFTPLAFYLGVGHESIYDIPDPDAVIGNHISGSHDDPLTEFSSWTPSLLLALALAADDDHEGHVSQIALLDTTGLRDGAIKPGMEDCLLCVKYADIKEEATKLFPELNPDIELLDEQDRYGFRWRHHLVHRDDNEELQSNHMEDLPISSSLQHAKRIAMTFSGRHSNSRPDIKQFLISAVLSLRPRPWGHLPSGISPLTDECVKVVYESLHVCDQKPPTFFDQKHAALLGPLYSRFEDHFGYRKQSDCALASLSSGVVPERCEFFLIELYQTVCLLESLRHYRCERCCVPPLDSKGGNGSAESVKEEDLLMVLAHLFEKATL</sequence>
<gene>
    <name evidence="1" type="ORF">EJ08DRAFT_694750</name>
</gene>
<dbReference type="EMBL" id="MU007022">
    <property type="protein sequence ID" value="KAF2433084.1"/>
    <property type="molecule type" value="Genomic_DNA"/>
</dbReference>